<dbReference type="Proteomes" id="UP000076584">
    <property type="component" value="Unassembled WGS sequence"/>
</dbReference>
<dbReference type="EMBL" id="LFIW01000272">
    <property type="protein sequence ID" value="KZL87321.1"/>
    <property type="molecule type" value="Genomic_DNA"/>
</dbReference>
<evidence type="ECO:0000313" key="2">
    <source>
        <dbReference type="Proteomes" id="UP000076584"/>
    </source>
</evidence>
<gene>
    <name evidence="1" type="ORF">CI238_13629</name>
</gene>
<protein>
    <submittedName>
        <fullName evidence="1">Putative transposase</fullName>
    </submittedName>
</protein>
<name>A0A162PM28_COLIC</name>
<keyword evidence="2" id="KW-1185">Reference proteome</keyword>
<organism evidence="1 2">
    <name type="scientific">Colletotrichum incanum</name>
    <name type="common">Soybean anthracnose fungus</name>
    <dbReference type="NCBI Taxonomy" id="1573173"/>
    <lineage>
        <taxon>Eukaryota</taxon>
        <taxon>Fungi</taxon>
        <taxon>Dikarya</taxon>
        <taxon>Ascomycota</taxon>
        <taxon>Pezizomycotina</taxon>
        <taxon>Sordariomycetes</taxon>
        <taxon>Hypocreomycetidae</taxon>
        <taxon>Glomerellales</taxon>
        <taxon>Glomerellaceae</taxon>
        <taxon>Colletotrichum</taxon>
        <taxon>Colletotrichum spaethianum species complex</taxon>
    </lineage>
</organism>
<accession>A0A162PM28</accession>
<comment type="caution">
    <text evidence="1">The sequence shown here is derived from an EMBL/GenBank/DDBJ whole genome shotgun (WGS) entry which is preliminary data.</text>
</comment>
<proteinExistence type="predicted"/>
<sequence length="54" mass="6288">MDARRWKAHSAEVIQEFFHLLDSIPIIQDIHPSNRWNMDETGIMEGKGGMDISY</sequence>
<dbReference type="AlphaFoldDB" id="A0A162PM28"/>
<evidence type="ECO:0000313" key="1">
    <source>
        <dbReference type="EMBL" id="KZL87321.1"/>
    </source>
</evidence>
<reference evidence="1 2" key="1">
    <citation type="submission" date="2015-06" db="EMBL/GenBank/DDBJ databases">
        <title>Survival trade-offs in plant roots during colonization by closely related pathogenic and mutualistic fungi.</title>
        <authorList>
            <person name="Hacquard S."/>
            <person name="Kracher B."/>
            <person name="Hiruma K."/>
            <person name="Weinman A."/>
            <person name="Muench P."/>
            <person name="Garrido Oter R."/>
            <person name="Ver Loren van Themaat E."/>
            <person name="Dallerey J.-F."/>
            <person name="Damm U."/>
            <person name="Henrissat B."/>
            <person name="Lespinet O."/>
            <person name="Thon M."/>
            <person name="Kemen E."/>
            <person name="McHardy A.C."/>
            <person name="Schulze-Lefert P."/>
            <person name="O'Connell R.J."/>
        </authorList>
    </citation>
    <scope>NUCLEOTIDE SEQUENCE [LARGE SCALE GENOMIC DNA]</scope>
    <source>
        <strain evidence="1 2">MAFF 238704</strain>
    </source>
</reference>